<sequence length="409" mass="47205">MFSKFMDSLLYLKREFDISFSVIAAIKTIVIFLIGYSAQKLYDGAHKTIFNYFKSKGIRKRLRKQEQTFRHNLNILPLGSGSPYDNKKGIYVALSNKSLYVGFPSDLLGELKESFNKEDISDEFVLYSDSSFDNGNSFSDLALSTGIPDLPELIAKHRNIVARHFIEKTNGCHFNKEKLGVYRIRTHSRHGENELPTVNMELFQTDYFTHKVFRSIYKELMADGHAIADVDTEEELNKYNAFTTSFGVNCLMILNHGAGVKEYILTKRSRNATEVQSRDQYNISMLEGLTITDKNSSDRIDLSKCVERGFCEELGIENIYIYDSTIKFYDVFLEKNHFELGITCAVETSRLSFEELLQKAEFAKDRTLEISDILRIDNDRREVEAFIHANEFKQQAQFTLQRLVAREDL</sequence>
<dbReference type="Proteomes" id="UP000246635">
    <property type="component" value="Unassembled WGS sequence"/>
</dbReference>
<comment type="caution">
    <text evidence="1">The sequence shown here is derived from an EMBL/GenBank/DDBJ whole genome shotgun (WGS) entry which is preliminary data.</text>
</comment>
<protein>
    <recommendedName>
        <fullName evidence="3">Nudix hydrolase domain-containing protein</fullName>
    </recommendedName>
</protein>
<proteinExistence type="predicted"/>
<dbReference type="RefSeq" id="WP_110044155.1">
    <property type="nucleotide sequence ID" value="NZ_CP054612.1"/>
</dbReference>
<evidence type="ECO:0008006" key="3">
    <source>
        <dbReference type="Google" id="ProtNLM"/>
    </source>
</evidence>
<accession>A0A2V2YUZ0</accession>
<gene>
    <name evidence="1" type="ORF">DFQ01_107168</name>
</gene>
<dbReference type="OrthoDB" id="2872188at2"/>
<dbReference type="EMBL" id="QGTQ01000007">
    <property type="protein sequence ID" value="PWW03270.1"/>
    <property type="molecule type" value="Genomic_DNA"/>
</dbReference>
<dbReference type="AlphaFoldDB" id="A0A2V2YUZ0"/>
<evidence type="ECO:0000313" key="2">
    <source>
        <dbReference type="Proteomes" id="UP000246635"/>
    </source>
</evidence>
<evidence type="ECO:0000313" key="1">
    <source>
        <dbReference type="EMBL" id="PWW03270.1"/>
    </source>
</evidence>
<keyword evidence="2" id="KW-1185">Reference proteome</keyword>
<organism evidence="1 2">
    <name type="scientific">Paenibacillus cellulosilyticus</name>
    <dbReference type="NCBI Taxonomy" id="375489"/>
    <lineage>
        <taxon>Bacteria</taxon>
        <taxon>Bacillati</taxon>
        <taxon>Bacillota</taxon>
        <taxon>Bacilli</taxon>
        <taxon>Bacillales</taxon>
        <taxon>Paenibacillaceae</taxon>
        <taxon>Paenibacillus</taxon>
    </lineage>
</organism>
<reference evidence="1 2" key="1">
    <citation type="submission" date="2018-05" db="EMBL/GenBank/DDBJ databases">
        <title>Genomic Encyclopedia of Type Strains, Phase III (KMG-III): the genomes of soil and plant-associated and newly described type strains.</title>
        <authorList>
            <person name="Whitman W."/>
        </authorList>
    </citation>
    <scope>NUCLEOTIDE SEQUENCE [LARGE SCALE GENOMIC DNA]</scope>
    <source>
        <strain evidence="1 2">CECT 5696</strain>
    </source>
</reference>
<name>A0A2V2YUZ0_9BACL</name>